<reference evidence="1 2" key="1">
    <citation type="submission" date="2023-01" db="EMBL/GenBank/DDBJ databases">
        <title>Novel diversity within Roseofilum (Cyanobacteria; Desertifilaceae) from marine benthic mats with descriptions of four novel species.</title>
        <authorList>
            <person name="Wang Y."/>
            <person name="Berthold D.E."/>
            <person name="Hu J."/>
            <person name="Lefler F.W."/>
            <person name="Laughinghouse H.D. IV."/>
        </authorList>
    </citation>
    <scope>NUCLEOTIDE SEQUENCE [LARGE SCALE GENOMIC DNA]</scope>
    <source>
        <strain evidence="1 2">BLCC-M143</strain>
    </source>
</reference>
<dbReference type="InterPro" id="IPR036249">
    <property type="entry name" value="Thioredoxin-like_sf"/>
</dbReference>
<dbReference type="RefSeq" id="WP_283759116.1">
    <property type="nucleotide sequence ID" value="NZ_JAQOSQ010000015.1"/>
</dbReference>
<keyword evidence="2" id="KW-1185">Reference proteome</keyword>
<comment type="caution">
    <text evidence="1">The sequence shown here is derived from an EMBL/GenBank/DDBJ whole genome shotgun (WGS) entry which is preliminary data.</text>
</comment>
<evidence type="ECO:0008006" key="3">
    <source>
        <dbReference type="Google" id="ProtNLM"/>
    </source>
</evidence>
<gene>
    <name evidence="1" type="ORF">PMH09_14845</name>
</gene>
<dbReference type="Gene3D" id="3.40.30.10">
    <property type="entry name" value="Glutaredoxin"/>
    <property type="match status" value="1"/>
</dbReference>
<accession>A0ABT7C085</accession>
<sequence length="167" mass="18018">MNWRQYSSNALMSLRPSTLLLWLAISLGGLVLVTGNIISGDRTLSAQAQSLELFVPIKTPSTPASLALARHLQQIGAKMYGASWCPHCHAQKERFGKEATAEILGSTAQSIYVECSPQGRSAPQATVCQDAGIGVYPTWLIGGEKYEGNLSLQKLAELSEYSGSQEF</sequence>
<dbReference type="Proteomes" id="UP001232992">
    <property type="component" value="Unassembled WGS sequence"/>
</dbReference>
<dbReference type="PANTHER" id="PTHR34573:SF1">
    <property type="entry name" value="VITAMIN K EPOXIDE REDUCTASE DOMAIN-CONTAINING PROTEIN"/>
    <property type="match status" value="1"/>
</dbReference>
<dbReference type="EMBL" id="JAQOSQ010000015">
    <property type="protein sequence ID" value="MDJ1184462.1"/>
    <property type="molecule type" value="Genomic_DNA"/>
</dbReference>
<protein>
    <recommendedName>
        <fullName evidence="3">Thioredoxin domain-containing protein</fullName>
    </recommendedName>
</protein>
<evidence type="ECO:0000313" key="2">
    <source>
        <dbReference type="Proteomes" id="UP001232992"/>
    </source>
</evidence>
<dbReference type="SUPFAM" id="SSF52833">
    <property type="entry name" value="Thioredoxin-like"/>
    <property type="match status" value="1"/>
</dbReference>
<proteinExistence type="predicted"/>
<organism evidence="1 2">
    <name type="scientific">Roseofilum casamattae BLCC-M143</name>
    <dbReference type="NCBI Taxonomy" id="3022442"/>
    <lineage>
        <taxon>Bacteria</taxon>
        <taxon>Bacillati</taxon>
        <taxon>Cyanobacteriota</taxon>
        <taxon>Cyanophyceae</taxon>
        <taxon>Desertifilales</taxon>
        <taxon>Desertifilaceae</taxon>
        <taxon>Roseofilum</taxon>
        <taxon>Roseofilum casamattae</taxon>
    </lineage>
</organism>
<dbReference type="PANTHER" id="PTHR34573">
    <property type="entry name" value="VKC DOMAIN-CONTAINING PROTEIN"/>
    <property type="match status" value="1"/>
</dbReference>
<name>A0ABT7C085_9CYAN</name>
<evidence type="ECO:0000313" key="1">
    <source>
        <dbReference type="EMBL" id="MDJ1184462.1"/>
    </source>
</evidence>